<dbReference type="GO" id="GO:0003700">
    <property type="term" value="F:DNA-binding transcription factor activity"/>
    <property type="evidence" value="ECO:0007669"/>
    <property type="project" value="InterPro"/>
</dbReference>
<dbReference type="STRING" id="3914.A0A0L9UKI6"/>
<dbReference type="Proteomes" id="UP000743370">
    <property type="component" value="Unassembled WGS sequence"/>
</dbReference>
<dbReference type="OrthoDB" id="1429814at2759"/>
<evidence type="ECO:0000313" key="4">
    <source>
        <dbReference type="EMBL" id="KAG2372073.1"/>
    </source>
</evidence>
<dbReference type="Proteomes" id="UP000053144">
    <property type="component" value="Chromosome 5"/>
</dbReference>
<dbReference type="Gramene" id="KOM43072">
    <property type="protein sequence ID" value="KOM43072"/>
    <property type="gene ID" value="LR48_Vigan05g067600"/>
</dbReference>
<comment type="subcellular location">
    <subcellularLocation>
        <location evidence="1">Nucleus</location>
    </subcellularLocation>
</comment>
<dbReference type="EMBL" id="CM003375">
    <property type="protein sequence ID" value="KOM43072.1"/>
    <property type="molecule type" value="Genomic_DNA"/>
</dbReference>
<dbReference type="GO" id="GO:0005634">
    <property type="term" value="C:nucleus"/>
    <property type="evidence" value="ECO:0007669"/>
    <property type="project" value="UniProtKB-SubCell"/>
</dbReference>
<evidence type="ECO:0000313" key="6">
    <source>
        <dbReference type="Proteomes" id="UP000053144"/>
    </source>
</evidence>
<dbReference type="KEGG" id="var:108332685"/>
<dbReference type="InterPro" id="IPR043452">
    <property type="entry name" value="BZIP46-like"/>
</dbReference>
<keyword evidence="2" id="KW-0238">DNA-binding</keyword>
<evidence type="ECO:0000313" key="7">
    <source>
        <dbReference type="Proteomes" id="UP000743370"/>
    </source>
</evidence>
<evidence type="ECO:0000313" key="5">
    <source>
        <dbReference type="EMBL" id="KOM43072.1"/>
    </source>
</evidence>
<proteinExistence type="predicted"/>
<protein>
    <submittedName>
        <fullName evidence="4">ABSCISIC ACID-INSENSITIVE 5-like protein</fullName>
    </submittedName>
</protein>
<gene>
    <name evidence="4" type="ORF">HKW66_Vig0210590</name>
    <name evidence="5" type="ORF">LR48_Vigan05g067600</name>
</gene>
<dbReference type="PANTHER" id="PTHR22952:SF385">
    <property type="entry name" value="ABSCISIC ACID-INSENSITIVE 5-LIKE PROTEIN 2"/>
    <property type="match status" value="1"/>
</dbReference>
<sequence>MECQDGGDKNEKHLVQQPLVRQNSLYGLTLNEVENELGERGKPVSSMNLDELLKIVYTVEENHSTKAGLSLTSSLCMKTVDEVWRDIQESKDNKFEERQLRLGDIKLADFLVKAGVVVEASSTVVNPQQPQYQIPQQGLMGIYMTGQNIAQSLHTRATATS</sequence>
<dbReference type="EMBL" id="JABFOF010000011">
    <property type="protein sequence ID" value="KAG2372073.1"/>
    <property type="molecule type" value="Genomic_DNA"/>
</dbReference>
<name>A0A0L9UKI6_PHAAN</name>
<reference evidence="4 7" key="3">
    <citation type="submission" date="2020-05" db="EMBL/GenBank/DDBJ databases">
        <title>Vigna angularis (adzuki bean) Var. LongXiaoDou No. 4 denovo assembly.</title>
        <authorList>
            <person name="Xiang H."/>
        </authorList>
    </citation>
    <scope>NUCLEOTIDE SEQUENCE [LARGE SCALE GENOMIC DNA]</scope>
    <source>
        <tissue evidence="4">Leaf</tissue>
    </source>
</reference>
<reference evidence="5" key="2">
    <citation type="submission" date="2015-02" db="EMBL/GenBank/DDBJ databases">
        <authorList>
            <person name="Chooi Y.-H."/>
        </authorList>
    </citation>
    <scope>NUCLEOTIDE SEQUENCE</scope>
    <source>
        <tissue evidence="5">Seedling</tissue>
    </source>
</reference>
<accession>A0A0L9UKI6</accession>
<dbReference type="OMA" id="WRDIQES"/>
<organism evidence="5 6">
    <name type="scientific">Phaseolus angularis</name>
    <name type="common">Azuki bean</name>
    <name type="synonym">Vigna angularis</name>
    <dbReference type="NCBI Taxonomy" id="3914"/>
    <lineage>
        <taxon>Eukaryota</taxon>
        <taxon>Viridiplantae</taxon>
        <taxon>Streptophyta</taxon>
        <taxon>Embryophyta</taxon>
        <taxon>Tracheophyta</taxon>
        <taxon>Spermatophyta</taxon>
        <taxon>Magnoliopsida</taxon>
        <taxon>eudicotyledons</taxon>
        <taxon>Gunneridae</taxon>
        <taxon>Pentapetalae</taxon>
        <taxon>rosids</taxon>
        <taxon>fabids</taxon>
        <taxon>Fabales</taxon>
        <taxon>Fabaceae</taxon>
        <taxon>Papilionoideae</taxon>
        <taxon>50 kb inversion clade</taxon>
        <taxon>NPAAA clade</taxon>
        <taxon>indigoferoid/millettioid clade</taxon>
        <taxon>Phaseoleae</taxon>
        <taxon>Vigna</taxon>
    </lineage>
</organism>
<reference evidence="6" key="1">
    <citation type="journal article" date="2015" name="Proc. Natl. Acad. Sci. U.S.A.">
        <title>Genome sequencing of adzuki bean (Vigna angularis) provides insight into high starch and low fat accumulation and domestication.</title>
        <authorList>
            <person name="Yang K."/>
            <person name="Tian Z."/>
            <person name="Chen C."/>
            <person name="Luo L."/>
            <person name="Zhao B."/>
            <person name="Wang Z."/>
            <person name="Yu L."/>
            <person name="Li Y."/>
            <person name="Sun Y."/>
            <person name="Li W."/>
            <person name="Chen Y."/>
            <person name="Li Y."/>
            <person name="Zhang Y."/>
            <person name="Ai D."/>
            <person name="Zhao J."/>
            <person name="Shang C."/>
            <person name="Ma Y."/>
            <person name="Wu B."/>
            <person name="Wang M."/>
            <person name="Gao L."/>
            <person name="Sun D."/>
            <person name="Zhang P."/>
            <person name="Guo F."/>
            <person name="Wang W."/>
            <person name="Li Y."/>
            <person name="Wang J."/>
            <person name="Varshney R.K."/>
            <person name="Wang J."/>
            <person name="Ling H.Q."/>
            <person name="Wan P."/>
        </authorList>
    </citation>
    <scope>NUCLEOTIDE SEQUENCE</scope>
    <source>
        <strain evidence="6">cv. Jingnong 6</strain>
    </source>
</reference>
<dbReference type="GO" id="GO:0045893">
    <property type="term" value="P:positive regulation of DNA-templated transcription"/>
    <property type="evidence" value="ECO:0007669"/>
    <property type="project" value="InterPro"/>
</dbReference>
<dbReference type="PANTHER" id="PTHR22952">
    <property type="entry name" value="CAMP-RESPONSE ELEMENT BINDING PROTEIN-RELATED"/>
    <property type="match status" value="1"/>
</dbReference>
<keyword evidence="3" id="KW-0539">Nucleus</keyword>
<dbReference type="AlphaFoldDB" id="A0A0L9UKI6"/>
<evidence type="ECO:0000256" key="2">
    <source>
        <dbReference type="ARBA" id="ARBA00023125"/>
    </source>
</evidence>
<evidence type="ECO:0000256" key="3">
    <source>
        <dbReference type="ARBA" id="ARBA00023242"/>
    </source>
</evidence>
<evidence type="ECO:0000256" key="1">
    <source>
        <dbReference type="ARBA" id="ARBA00004123"/>
    </source>
</evidence>
<dbReference type="GO" id="GO:0003677">
    <property type="term" value="F:DNA binding"/>
    <property type="evidence" value="ECO:0007669"/>
    <property type="project" value="UniProtKB-KW"/>
</dbReference>